<dbReference type="Pfam" id="PF01467">
    <property type="entry name" value="CTP_transf_like"/>
    <property type="match status" value="1"/>
</dbReference>
<keyword evidence="2" id="KW-0548">Nucleotidyltransferase</keyword>
<dbReference type="AlphaFoldDB" id="A0A1G2HUG8"/>
<dbReference type="InterPro" id="IPR004821">
    <property type="entry name" value="Cyt_trans-like"/>
</dbReference>
<keyword evidence="1" id="KW-0808">Transferase</keyword>
<dbReference type="SUPFAM" id="SSF52374">
    <property type="entry name" value="Nucleotidylyl transferase"/>
    <property type="match status" value="1"/>
</dbReference>
<name>A0A1G2HUG8_9BACT</name>
<accession>A0A1G2HUG8</accession>
<dbReference type="NCBIfam" id="TIGR00125">
    <property type="entry name" value="cyt_tran_rel"/>
    <property type="match status" value="1"/>
</dbReference>
<comment type="caution">
    <text evidence="4">The sequence shown here is derived from an EMBL/GenBank/DDBJ whole genome shotgun (WGS) entry which is preliminary data.</text>
</comment>
<evidence type="ECO:0000313" key="4">
    <source>
        <dbReference type="EMBL" id="OGZ66039.1"/>
    </source>
</evidence>
<evidence type="ECO:0000256" key="1">
    <source>
        <dbReference type="ARBA" id="ARBA00022679"/>
    </source>
</evidence>
<evidence type="ECO:0000259" key="3">
    <source>
        <dbReference type="Pfam" id="PF01467"/>
    </source>
</evidence>
<sequence>MIKVLVFGTFDGLHEGHKDFFRQAKEYGDHLVVVVGRDSTIVKTKGRPPKFNENERLKAVQDCGLADEVRLGNEGNNPYKVIEQVKPKIICLGYDQTHFTEKLATRVKELGLHIDIMRLKPFHPEKYKSSLLNIPD</sequence>
<dbReference type="EMBL" id="MHOR01000036">
    <property type="protein sequence ID" value="OGZ66039.1"/>
    <property type="molecule type" value="Genomic_DNA"/>
</dbReference>
<dbReference type="STRING" id="1802205.A3C58_00555"/>
<dbReference type="Proteomes" id="UP000178380">
    <property type="component" value="Unassembled WGS sequence"/>
</dbReference>
<dbReference type="GO" id="GO:0016779">
    <property type="term" value="F:nucleotidyltransferase activity"/>
    <property type="evidence" value="ECO:0007669"/>
    <property type="project" value="UniProtKB-KW"/>
</dbReference>
<gene>
    <name evidence="4" type="ORF">A3C58_00555</name>
</gene>
<organism evidence="4 5">
    <name type="scientific">Candidatus Staskawiczbacteria bacterium RIFCSPHIGHO2_02_FULL_34_10</name>
    <dbReference type="NCBI Taxonomy" id="1802205"/>
    <lineage>
        <taxon>Bacteria</taxon>
        <taxon>Candidatus Staskawicziibacteriota</taxon>
    </lineage>
</organism>
<dbReference type="PANTHER" id="PTHR43793:SF1">
    <property type="entry name" value="FAD SYNTHASE"/>
    <property type="match status" value="1"/>
</dbReference>
<dbReference type="InterPro" id="IPR050385">
    <property type="entry name" value="Archaeal_FAD_synthase"/>
</dbReference>
<reference evidence="4 5" key="1">
    <citation type="journal article" date="2016" name="Nat. Commun.">
        <title>Thousands of microbial genomes shed light on interconnected biogeochemical processes in an aquifer system.</title>
        <authorList>
            <person name="Anantharaman K."/>
            <person name="Brown C.T."/>
            <person name="Hug L.A."/>
            <person name="Sharon I."/>
            <person name="Castelle C.J."/>
            <person name="Probst A.J."/>
            <person name="Thomas B.C."/>
            <person name="Singh A."/>
            <person name="Wilkins M.J."/>
            <person name="Karaoz U."/>
            <person name="Brodie E.L."/>
            <person name="Williams K.H."/>
            <person name="Hubbard S.S."/>
            <person name="Banfield J.F."/>
        </authorList>
    </citation>
    <scope>NUCLEOTIDE SEQUENCE [LARGE SCALE GENOMIC DNA]</scope>
</reference>
<evidence type="ECO:0000256" key="2">
    <source>
        <dbReference type="ARBA" id="ARBA00022695"/>
    </source>
</evidence>
<dbReference type="InterPro" id="IPR014729">
    <property type="entry name" value="Rossmann-like_a/b/a_fold"/>
</dbReference>
<protein>
    <recommendedName>
        <fullName evidence="3">Cytidyltransferase-like domain-containing protein</fullName>
    </recommendedName>
</protein>
<dbReference type="Gene3D" id="3.40.50.620">
    <property type="entry name" value="HUPs"/>
    <property type="match status" value="1"/>
</dbReference>
<evidence type="ECO:0000313" key="5">
    <source>
        <dbReference type="Proteomes" id="UP000178380"/>
    </source>
</evidence>
<feature type="domain" description="Cytidyltransferase-like" evidence="3">
    <location>
        <begin position="6"/>
        <end position="119"/>
    </location>
</feature>
<dbReference type="PANTHER" id="PTHR43793">
    <property type="entry name" value="FAD SYNTHASE"/>
    <property type="match status" value="1"/>
</dbReference>
<proteinExistence type="predicted"/>